<dbReference type="Proteomes" id="UP000183832">
    <property type="component" value="Unassembled WGS sequence"/>
</dbReference>
<organism evidence="1 2">
    <name type="scientific">Clunio marinus</name>
    <dbReference type="NCBI Taxonomy" id="568069"/>
    <lineage>
        <taxon>Eukaryota</taxon>
        <taxon>Metazoa</taxon>
        <taxon>Ecdysozoa</taxon>
        <taxon>Arthropoda</taxon>
        <taxon>Hexapoda</taxon>
        <taxon>Insecta</taxon>
        <taxon>Pterygota</taxon>
        <taxon>Neoptera</taxon>
        <taxon>Endopterygota</taxon>
        <taxon>Diptera</taxon>
        <taxon>Nematocera</taxon>
        <taxon>Chironomoidea</taxon>
        <taxon>Chironomidae</taxon>
        <taxon>Clunio</taxon>
    </lineage>
</organism>
<accession>A0A1J1I0X7</accession>
<protein>
    <submittedName>
        <fullName evidence="1">CLUMA_CG006780, isoform A</fullName>
    </submittedName>
</protein>
<keyword evidence="2" id="KW-1185">Reference proteome</keyword>
<gene>
    <name evidence="1" type="ORF">CLUMA_CG006780</name>
</gene>
<proteinExistence type="predicted"/>
<dbReference type="AlphaFoldDB" id="A0A1J1I0X7"/>
<evidence type="ECO:0000313" key="2">
    <source>
        <dbReference type="Proteomes" id="UP000183832"/>
    </source>
</evidence>
<name>A0A1J1I0X7_9DIPT</name>
<dbReference type="EMBL" id="CVRI01000037">
    <property type="protein sequence ID" value="CRK93236.1"/>
    <property type="molecule type" value="Genomic_DNA"/>
</dbReference>
<evidence type="ECO:0000313" key="1">
    <source>
        <dbReference type="EMBL" id="CRK93236.1"/>
    </source>
</evidence>
<reference evidence="1 2" key="1">
    <citation type="submission" date="2015-04" db="EMBL/GenBank/DDBJ databases">
        <authorList>
            <person name="Syromyatnikov M.Y."/>
            <person name="Popov V.N."/>
        </authorList>
    </citation>
    <scope>NUCLEOTIDE SEQUENCE [LARGE SCALE GENOMIC DNA]</scope>
</reference>
<sequence length="147" mass="17134">MGIFEESFVCLFLRALRHVKDDPIARELSRCMKNMFSERQTIHSIASCEGFHQSQSELPHDDEDDDSTVPPKVVNTRGKHGYEIGYFTDNFVRLQHWFRLNDLIQCIMNIKFREEKATPVYHATTMSIKFVVLCVAIVFNHPDKETP</sequence>